<keyword evidence="2" id="KW-0285">Flavoprotein</keyword>
<evidence type="ECO:0000256" key="3">
    <source>
        <dbReference type="ARBA" id="ARBA00022643"/>
    </source>
</evidence>
<evidence type="ECO:0000256" key="1">
    <source>
        <dbReference type="ARBA" id="ARBA00012105"/>
    </source>
</evidence>
<dbReference type="AlphaFoldDB" id="A0A222EPD9"/>
<reference evidence="9 10" key="1">
    <citation type="submission" date="2017-07" db="EMBL/GenBank/DDBJ databases">
        <title>Complete genome sequence of Spiroplasma corruscae EC-1 (DSM 19793).</title>
        <authorList>
            <person name="Tsai Y.-M."/>
            <person name="Lo W.-S."/>
            <person name="Kuo C.-H."/>
        </authorList>
    </citation>
    <scope>NUCLEOTIDE SEQUENCE [LARGE SCALE GENOMIC DNA]</scope>
    <source>
        <strain evidence="9 10">EC-1</strain>
    </source>
</reference>
<feature type="domain" description="Riboflavin kinase" evidence="8">
    <location>
        <begin position="172"/>
        <end position="292"/>
    </location>
</feature>
<dbReference type="GO" id="GO:0009231">
    <property type="term" value="P:riboflavin biosynthetic process"/>
    <property type="evidence" value="ECO:0007669"/>
    <property type="project" value="InterPro"/>
</dbReference>
<evidence type="ECO:0000259" key="8">
    <source>
        <dbReference type="SMART" id="SM00904"/>
    </source>
</evidence>
<evidence type="ECO:0000256" key="4">
    <source>
        <dbReference type="ARBA" id="ARBA00022679"/>
    </source>
</evidence>
<organism evidence="9 10">
    <name type="scientific">Spiroplasma corruscae</name>
    <dbReference type="NCBI Taxonomy" id="216934"/>
    <lineage>
        <taxon>Bacteria</taxon>
        <taxon>Bacillati</taxon>
        <taxon>Mycoplasmatota</taxon>
        <taxon>Mollicutes</taxon>
        <taxon>Entomoplasmatales</taxon>
        <taxon>Spiroplasmataceae</taxon>
        <taxon>Spiroplasma</taxon>
    </lineage>
</organism>
<name>A0A222EPD9_9MOLU</name>
<dbReference type="EC" id="2.7.1.26" evidence="1"/>
<dbReference type="InterPro" id="IPR015865">
    <property type="entry name" value="Riboflavin_kinase_bac/euk"/>
</dbReference>
<dbReference type="EMBL" id="CP022535">
    <property type="protein sequence ID" value="ASP28261.1"/>
    <property type="molecule type" value="Genomic_DNA"/>
</dbReference>
<keyword evidence="5" id="KW-0547">Nucleotide-binding</keyword>
<evidence type="ECO:0000256" key="7">
    <source>
        <dbReference type="ARBA" id="ARBA00047880"/>
    </source>
</evidence>
<accession>A0A222EPD9</accession>
<comment type="catalytic activity">
    <reaction evidence="7">
        <text>riboflavin + ATP = FMN + ADP + H(+)</text>
        <dbReference type="Rhea" id="RHEA:14357"/>
        <dbReference type="ChEBI" id="CHEBI:15378"/>
        <dbReference type="ChEBI" id="CHEBI:30616"/>
        <dbReference type="ChEBI" id="CHEBI:57986"/>
        <dbReference type="ChEBI" id="CHEBI:58210"/>
        <dbReference type="ChEBI" id="CHEBI:456216"/>
        <dbReference type="EC" id="2.7.1.26"/>
    </reaction>
</comment>
<dbReference type="OrthoDB" id="9803667at2"/>
<evidence type="ECO:0000256" key="2">
    <source>
        <dbReference type="ARBA" id="ARBA00022630"/>
    </source>
</evidence>
<dbReference type="GO" id="GO:0008531">
    <property type="term" value="F:riboflavin kinase activity"/>
    <property type="evidence" value="ECO:0007669"/>
    <property type="project" value="UniProtKB-EC"/>
</dbReference>
<proteinExistence type="predicted"/>
<keyword evidence="10" id="KW-1185">Reference proteome</keyword>
<keyword evidence="6" id="KW-0067">ATP-binding</keyword>
<dbReference type="RefSeq" id="WP_094048829.1">
    <property type="nucleotide sequence ID" value="NZ_CP022535.1"/>
</dbReference>
<dbReference type="Gene3D" id="2.40.30.30">
    <property type="entry name" value="Riboflavin kinase-like"/>
    <property type="match status" value="1"/>
</dbReference>
<keyword evidence="9" id="KW-0548">Nucleotidyltransferase</keyword>
<dbReference type="PANTHER" id="PTHR22749">
    <property type="entry name" value="RIBOFLAVIN KINASE/FMN ADENYLYLTRANSFERASE"/>
    <property type="match status" value="1"/>
</dbReference>
<keyword evidence="4 9" id="KW-0808">Transferase</keyword>
<dbReference type="InterPro" id="IPR023468">
    <property type="entry name" value="Riboflavin_kinase"/>
</dbReference>
<gene>
    <name evidence="9" type="primary">ribF</name>
    <name evidence="9" type="ORF">SCORR_v1c04890</name>
</gene>
<dbReference type="SMART" id="SM00904">
    <property type="entry name" value="Flavokinase"/>
    <property type="match status" value="1"/>
</dbReference>
<dbReference type="GO" id="GO:0016779">
    <property type="term" value="F:nucleotidyltransferase activity"/>
    <property type="evidence" value="ECO:0007669"/>
    <property type="project" value="UniProtKB-KW"/>
</dbReference>
<dbReference type="PANTHER" id="PTHR22749:SF6">
    <property type="entry name" value="RIBOFLAVIN KINASE"/>
    <property type="match status" value="1"/>
</dbReference>
<dbReference type="SUPFAM" id="SSF82114">
    <property type="entry name" value="Riboflavin kinase-like"/>
    <property type="match status" value="1"/>
</dbReference>
<dbReference type="Proteomes" id="UP000203229">
    <property type="component" value="Chromosome"/>
</dbReference>
<dbReference type="KEGG" id="scou:SCORR_v1c04890"/>
<dbReference type="GO" id="GO:0005524">
    <property type="term" value="F:ATP binding"/>
    <property type="evidence" value="ECO:0007669"/>
    <property type="project" value="UniProtKB-KW"/>
</dbReference>
<evidence type="ECO:0000313" key="9">
    <source>
        <dbReference type="EMBL" id="ASP28261.1"/>
    </source>
</evidence>
<evidence type="ECO:0000256" key="6">
    <source>
        <dbReference type="ARBA" id="ARBA00022840"/>
    </source>
</evidence>
<dbReference type="InterPro" id="IPR023465">
    <property type="entry name" value="Riboflavin_kinase_dom_sf"/>
</dbReference>
<evidence type="ECO:0000313" key="10">
    <source>
        <dbReference type="Proteomes" id="UP000203229"/>
    </source>
</evidence>
<keyword evidence="9" id="KW-0418">Kinase</keyword>
<keyword evidence="3" id="KW-0288">FMN</keyword>
<dbReference type="Pfam" id="PF01687">
    <property type="entry name" value="Flavokinase"/>
    <property type="match status" value="1"/>
</dbReference>
<evidence type="ECO:0000256" key="5">
    <source>
        <dbReference type="ARBA" id="ARBA00022741"/>
    </source>
</evidence>
<protein>
    <recommendedName>
        <fullName evidence="1">riboflavin kinase</fullName>
        <ecNumber evidence="1">2.7.1.26</ecNumber>
    </recommendedName>
</protein>
<dbReference type="GO" id="GO:0009398">
    <property type="term" value="P:FMN biosynthetic process"/>
    <property type="evidence" value="ECO:0007669"/>
    <property type="project" value="TreeGrafter"/>
</dbReference>
<sequence>MTRVHYFNYLIKIKVNIEDNIALIGDFKNWDDFEDKQIEYLKNKSKKLKLKSSILLFRKNFLNNGIFNTKNIIKIAKRQKIDNVIIYDYNENYLNFDQKDLFNNIVNELSIKKTVIANNYYECKIFNTDFFVNNFSTNNLLFGDFKLKSYKYNNIQLIKENKFEEFKINNKLMYMFDGIVEKGKQLGRKIGFPTINIVFNKDNKLLINHGVYACKVYIENLDYIFIGAGCYWKNELDQDVFEVNLFDFDKEIYGWKVTIEPVKWIRNGIKVNSLDELILLLKNDVSFIKLLKINKETYE</sequence>